<name>A0A174DZ57_9FIRM</name>
<dbReference type="Pfam" id="PF00589">
    <property type="entry name" value="Phage_integrase"/>
    <property type="match status" value="1"/>
</dbReference>
<keyword evidence="2" id="KW-0229">DNA integration</keyword>
<dbReference type="Gene3D" id="1.10.443.10">
    <property type="entry name" value="Intergrase catalytic core"/>
    <property type="match status" value="1"/>
</dbReference>
<dbReference type="Gene3D" id="1.10.150.130">
    <property type="match status" value="1"/>
</dbReference>
<dbReference type="GO" id="GO:0003677">
    <property type="term" value="F:DNA binding"/>
    <property type="evidence" value="ECO:0007669"/>
    <property type="project" value="UniProtKB-KW"/>
</dbReference>
<evidence type="ECO:0000313" key="6">
    <source>
        <dbReference type="EMBL" id="CUO30487.1"/>
    </source>
</evidence>
<dbReference type="PANTHER" id="PTHR30629">
    <property type="entry name" value="PROPHAGE INTEGRASE"/>
    <property type="match status" value="1"/>
</dbReference>
<organism evidence="6 7">
    <name type="scientific">Blautia obeum</name>
    <dbReference type="NCBI Taxonomy" id="40520"/>
    <lineage>
        <taxon>Bacteria</taxon>
        <taxon>Bacillati</taxon>
        <taxon>Bacillota</taxon>
        <taxon>Clostridia</taxon>
        <taxon>Lachnospirales</taxon>
        <taxon>Lachnospiraceae</taxon>
        <taxon>Blautia</taxon>
    </lineage>
</organism>
<dbReference type="InterPro" id="IPR010998">
    <property type="entry name" value="Integrase_recombinase_N"/>
</dbReference>
<evidence type="ECO:0000256" key="3">
    <source>
        <dbReference type="ARBA" id="ARBA00023125"/>
    </source>
</evidence>
<keyword evidence="4" id="KW-0233">DNA recombination</keyword>
<evidence type="ECO:0000313" key="7">
    <source>
        <dbReference type="Proteomes" id="UP000095447"/>
    </source>
</evidence>
<sequence>MSDTRWNFWSFSDAGTLLLCHNMCDMRKRIIISTTMKKTNKIIPLDVRGTTKTATELTSQELEALQYMKKCGKLDMVNVQKQADMIKRNEYLSMNPWKISEPKSDKFWRGYIPDKSKPNGRRQIKRTTRKGVEDAIIDYWKKESDHIYFSDAFQEWKDIQELIGVSGNTLLKYKSDYKRFFSGTDFEKMDIRDITSQTISVFMIQTIKCLNLKPKAGAALWGIINGVMKNAKINRQIPENPCEYINTRLFQKHYDKSKKTAAERTFSSEEANKLYQVLLESEQKKPTHMQVYAVELAMMTGMRVGELAGLYWSDIDYENGILNISKSEKHDRVTNEYHISETKNAKERFVPLTDQMISLFKRLEQVRTKYNITSDYLFATTTGHCTPRSISECARYKCAQAKIPVKSIHAIRRTLNSRMRVNGADSVTTAALIGNTPAVNENFYTYDVSEQKYKKELIRKASLCG</sequence>
<protein>
    <submittedName>
        <fullName evidence="6">Integrase</fullName>
    </submittedName>
</protein>
<dbReference type="PANTHER" id="PTHR30629:SF2">
    <property type="entry name" value="PROPHAGE INTEGRASE INTS-RELATED"/>
    <property type="match status" value="1"/>
</dbReference>
<comment type="similarity">
    <text evidence="1">Belongs to the 'phage' integrase family.</text>
</comment>
<dbReference type="AlphaFoldDB" id="A0A174DZ57"/>
<accession>A0A174DZ57</accession>
<keyword evidence="3" id="KW-0238">DNA-binding</keyword>
<dbReference type="InterPro" id="IPR050808">
    <property type="entry name" value="Phage_Integrase"/>
</dbReference>
<dbReference type="GO" id="GO:0015074">
    <property type="term" value="P:DNA integration"/>
    <property type="evidence" value="ECO:0007669"/>
    <property type="project" value="UniProtKB-KW"/>
</dbReference>
<evidence type="ECO:0000259" key="5">
    <source>
        <dbReference type="PROSITE" id="PS51898"/>
    </source>
</evidence>
<dbReference type="EMBL" id="CYZA01000016">
    <property type="protein sequence ID" value="CUO30487.1"/>
    <property type="molecule type" value="Genomic_DNA"/>
</dbReference>
<dbReference type="PROSITE" id="PS51898">
    <property type="entry name" value="TYR_RECOMBINASE"/>
    <property type="match status" value="1"/>
</dbReference>
<evidence type="ECO:0000256" key="4">
    <source>
        <dbReference type="ARBA" id="ARBA00023172"/>
    </source>
</evidence>
<dbReference type="InterPro" id="IPR013762">
    <property type="entry name" value="Integrase-like_cat_sf"/>
</dbReference>
<gene>
    <name evidence="6" type="primary">Int-Tn_7</name>
    <name evidence="6" type="ORF">ERS852395_02627</name>
</gene>
<dbReference type="RefSeq" id="WP_081017101.1">
    <property type="nucleotide sequence ID" value="NZ_CYZA01000016.1"/>
</dbReference>
<dbReference type="InterPro" id="IPR002104">
    <property type="entry name" value="Integrase_catalytic"/>
</dbReference>
<dbReference type="InterPro" id="IPR011010">
    <property type="entry name" value="DNA_brk_join_enz"/>
</dbReference>
<evidence type="ECO:0000256" key="2">
    <source>
        <dbReference type="ARBA" id="ARBA00022908"/>
    </source>
</evidence>
<reference evidence="6 7" key="1">
    <citation type="submission" date="2015-09" db="EMBL/GenBank/DDBJ databases">
        <authorList>
            <consortium name="Pathogen Informatics"/>
        </authorList>
    </citation>
    <scope>NUCLEOTIDE SEQUENCE [LARGE SCALE GENOMIC DNA]</scope>
    <source>
        <strain evidence="6 7">2789STDY5608838</strain>
    </source>
</reference>
<proteinExistence type="inferred from homology"/>
<dbReference type="SUPFAM" id="SSF56349">
    <property type="entry name" value="DNA breaking-rejoining enzymes"/>
    <property type="match status" value="1"/>
</dbReference>
<evidence type="ECO:0000256" key="1">
    <source>
        <dbReference type="ARBA" id="ARBA00008857"/>
    </source>
</evidence>
<feature type="domain" description="Tyr recombinase" evidence="5">
    <location>
        <begin position="261"/>
        <end position="458"/>
    </location>
</feature>
<dbReference type="Proteomes" id="UP000095447">
    <property type="component" value="Unassembled WGS sequence"/>
</dbReference>
<dbReference type="GO" id="GO:0006310">
    <property type="term" value="P:DNA recombination"/>
    <property type="evidence" value="ECO:0007669"/>
    <property type="project" value="UniProtKB-KW"/>
</dbReference>